<dbReference type="RefSeq" id="XP_008083175.1">
    <property type="nucleotide sequence ID" value="XM_008084984.1"/>
</dbReference>
<keyword evidence="3" id="KW-0862">Zinc</keyword>
<evidence type="ECO:0000313" key="6">
    <source>
        <dbReference type="EMBL" id="EPE29066.1"/>
    </source>
</evidence>
<evidence type="ECO:0000256" key="4">
    <source>
        <dbReference type="PROSITE-ProRule" id="PRU00175"/>
    </source>
</evidence>
<dbReference type="GO" id="GO:0008270">
    <property type="term" value="F:zinc ion binding"/>
    <property type="evidence" value="ECO:0007669"/>
    <property type="project" value="UniProtKB-KW"/>
</dbReference>
<dbReference type="Proteomes" id="UP000016922">
    <property type="component" value="Unassembled WGS sequence"/>
</dbReference>
<dbReference type="eggNOG" id="KOG0800">
    <property type="taxonomic scope" value="Eukaryota"/>
</dbReference>
<keyword evidence="2 4" id="KW-0863">Zinc-finger</keyword>
<dbReference type="PROSITE" id="PS50089">
    <property type="entry name" value="ZF_RING_2"/>
    <property type="match status" value="1"/>
</dbReference>
<sequence>MSQSYLVRFTCSHTEDYTVQRDGTCDWSISPDMPGAVDLYVGTLCRGCIGKESTYLPTSPPIPDHAQPFVPSELFNRIPLMFEALELYPFGENTRLSKTSLSYIKDVYRHLEMQMRWKRHDMPSFEKKRMQFVKSNIKGRPEDVDRQNKWEMEWKEFMERSLLKHLAWKIQVNALKNAHEDYLNSLPKESTSSCLSIPPLLTTPSSASIEEECHICQSPMDEESGEKPCQLPCSHIFGDKCIGTWLRDQSSCPLCRTVFERDAYSYPKEEIIQDSDVLAEGEEYDWVLVVRGVIPAEASFFF</sequence>
<evidence type="ECO:0000259" key="5">
    <source>
        <dbReference type="PROSITE" id="PS50089"/>
    </source>
</evidence>
<dbReference type="OrthoDB" id="444265at2759"/>
<reference evidence="6 7" key="1">
    <citation type="journal article" date="2013" name="BMC Genomics">
        <title>Genomics-driven discovery of the pneumocandin biosynthetic gene cluster in the fungus Glarea lozoyensis.</title>
        <authorList>
            <person name="Chen L."/>
            <person name="Yue Q."/>
            <person name="Zhang X."/>
            <person name="Xiang M."/>
            <person name="Wang C."/>
            <person name="Li S."/>
            <person name="Che Y."/>
            <person name="Ortiz-Lopez F.J."/>
            <person name="Bills G.F."/>
            <person name="Liu X."/>
            <person name="An Z."/>
        </authorList>
    </citation>
    <scope>NUCLEOTIDE SEQUENCE [LARGE SCALE GENOMIC DNA]</scope>
    <source>
        <strain evidence="7">ATCC 20868 / MF5171</strain>
    </source>
</reference>
<evidence type="ECO:0000256" key="3">
    <source>
        <dbReference type="ARBA" id="ARBA00022833"/>
    </source>
</evidence>
<evidence type="ECO:0000256" key="2">
    <source>
        <dbReference type="ARBA" id="ARBA00022771"/>
    </source>
</evidence>
<protein>
    <submittedName>
        <fullName evidence="6">RING/U-box</fullName>
    </submittedName>
</protein>
<evidence type="ECO:0000313" key="7">
    <source>
        <dbReference type="Proteomes" id="UP000016922"/>
    </source>
</evidence>
<dbReference type="PANTHER" id="PTHR45931:SF3">
    <property type="entry name" value="RING ZINC FINGER-CONTAINING PROTEIN"/>
    <property type="match status" value="1"/>
</dbReference>
<dbReference type="SMART" id="SM00184">
    <property type="entry name" value="RING"/>
    <property type="match status" value="1"/>
</dbReference>
<dbReference type="GeneID" id="19459284"/>
<dbReference type="AlphaFoldDB" id="S3DAQ4"/>
<dbReference type="Pfam" id="PF13639">
    <property type="entry name" value="zf-RING_2"/>
    <property type="match status" value="1"/>
</dbReference>
<feature type="domain" description="RING-type" evidence="5">
    <location>
        <begin position="213"/>
        <end position="256"/>
    </location>
</feature>
<dbReference type="EMBL" id="KE145367">
    <property type="protein sequence ID" value="EPE29066.1"/>
    <property type="molecule type" value="Genomic_DNA"/>
</dbReference>
<keyword evidence="1" id="KW-0479">Metal-binding</keyword>
<dbReference type="GO" id="GO:0005634">
    <property type="term" value="C:nucleus"/>
    <property type="evidence" value="ECO:0007669"/>
    <property type="project" value="TreeGrafter"/>
</dbReference>
<keyword evidence="7" id="KW-1185">Reference proteome</keyword>
<dbReference type="GO" id="GO:0061630">
    <property type="term" value="F:ubiquitin protein ligase activity"/>
    <property type="evidence" value="ECO:0007669"/>
    <property type="project" value="TreeGrafter"/>
</dbReference>
<dbReference type="InterPro" id="IPR051834">
    <property type="entry name" value="RING_finger_E3_ligase"/>
</dbReference>
<organism evidence="6 7">
    <name type="scientific">Glarea lozoyensis (strain ATCC 20868 / MF5171)</name>
    <dbReference type="NCBI Taxonomy" id="1116229"/>
    <lineage>
        <taxon>Eukaryota</taxon>
        <taxon>Fungi</taxon>
        <taxon>Dikarya</taxon>
        <taxon>Ascomycota</taxon>
        <taxon>Pezizomycotina</taxon>
        <taxon>Leotiomycetes</taxon>
        <taxon>Helotiales</taxon>
        <taxon>Helotiaceae</taxon>
        <taxon>Glarea</taxon>
    </lineage>
</organism>
<dbReference type="InterPro" id="IPR001841">
    <property type="entry name" value="Znf_RING"/>
</dbReference>
<dbReference type="STRING" id="1116229.S3DAQ4"/>
<proteinExistence type="predicted"/>
<dbReference type="Gene3D" id="3.30.40.10">
    <property type="entry name" value="Zinc/RING finger domain, C3HC4 (zinc finger)"/>
    <property type="match status" value="1"/>
</dbReference>
<evidence type="ECO:0000256" key="1">
    <source>
        <dbReference type="ARBA" id="ARBA00022723"/>
    </source>
</evidence>
<dbReference type="KEGG" id="glz:GLAREA_00224"/>
<dbReference type="SUPFAM" id="SSF57850">
    <property type="entry name" value="RING/U-box"/>
    <property type="match status" value="1"/>
</dbReference>
<dbReference type="PANTHER" id="PTHR45931">
    <property type="entry name" value="SI:CH211-59O9.10"/>
    <property type="match status" value="1"/>
</dbReference>
<accession>S3DAQ4</accession>
<dbReference type="GO" id="GO:0006511">
    <property type="term" value="P:ubiquitin-dependent protein catabolic process"/>
    <property type="evidence" value="ECO:0007669"/>
    <property type="project" value="TreeGrafter"/>
</dbReference>
<dbReference type="InterPro" id="IPR013083">
    <property type="entry name" value="Znf_RING/FYVE/PHD"/>
</dbReference>
<name>S3DAQ4_GLAL2</name>
<gene>
    <name evidence="6" type="ORF">GLAREA_00224</name>
</gene>
<dbReference type="HOGENOM" id="CLU_969944_0_0_1"/>